<gene>
    <name evidence="1" type="ORF">NTEN_LOCUS15569</name>
</gene>
<keyword evidence="2" id="KW-1185">Reference proteome</keyword>
<protein>
    <submittedName>
        <fullName evidence="1">Uncharacterized protein</fullName>
    </submittedName>
</protein>
<proteinExistence type="predicted"/>
<organism evidence="1 2">
    <name type="scientific">Nesidiocoris tenuis</name>
    <dbReference type="NCBI Taxonomy" id="355587"/>
    <lineage>
        <taxon>Eukaryota</taxon>
        <taxon>Metazoa</taxon>
        <taxon>Ecdysozoa</taxon>
        <taxon>Arthropoda</taxon>
        <taxon>Hexapoda</taxon>
        <taxon>Insecta</taxon>
        <taxon>Pterygota</taxon>
        <taxon>Neoptera</taxon>
        <taxon>Paraneoptera</taxon>
        <taxon>Hemiptera</taxon>
        <taxon>Heteroptera</taxon>
        <taxon>Panheteroptera</taxon>
        <taxon>Cimicomorpha</taxon>
        <taxon>Miridae</taxon>
        <taxon>Dicyphina</taxon>
        <taxon>Nesidiocoris</taxon>
    </lineage>
</organism>
<dbReference type="EMBL" id="CADCXU010023049">
    <property type="protein sequence ID" value="CAB0010526.1"/>
    <property type="molecule type" value="Genomic_DNA"/>
</dbReference>
<name>A0A6H5H3F0_9HEMI</name>
<feature type="non-terminal residue" evidence="1">
    <location>
        <position position="258"/>
    </location>
</feature>
<dbReference type="AlphaFoldDB" id="A0A6H5H3F0"/>
<reference evidence="1 2" key="1">
    <citation type="submission" date="2020-02" db="EMBL/GenBank/DDBJ databases">
        <authorList>
            <person name="Ferguson B K."/>
        </authorList>
    </citation>
    <scope>NUCLEOTIDE SEQUENCE [LARGE SCALE GENOMIC DNA]</scope>
</reference>
<evidence type="ECO:0000313" key="1">
    <source>
        <dbReference type="EMBL" id="CAB0010526.1"/>
    </source>
</evidence>
<sequence length="258" mass="28597">MLIPLIVLNLIGKNMIPNISFAEKFRTIFLSNEEIRHEGTTVNRGVTGSRYDFTAMTRFCLAPAVVPKNNEYPSSDLNREFESAVFLTNTGNLATEKIQFLALSKDENKDSDVVRQAENKRGPVIANYIDHSYCKDLQLLQAITAIPSFMEPFLSSLYRVNTKPVEQGEGPWSSDSSQLCQKSELLITSGGAAKIEFTSLPVAGNTVALFTTSSKSVFNQIGYFQARKGENVRPKVGSLRESYLRSAPRLGSRLGEDL</sequence>
<evidence type="ECO:0000313" key="2">
    <source>
        <dbReference type="Proteomes" id="UP000479000"/>
    </source>
</evidence>
<accession>A0A6H5H3F0</accession>
<dbReference type="Proteomes" id="UP000479000">
    <property type="component" value="Unassembled WGS sequence"/>
</dbReference>